<sequence length="54" mass="6327">MHAFEAVLSHKPARYSSLLKMLRSFLAHPLHRRYLRRFKALTAQGFADLTPIDF</sequence>
<reference evidence="1 2" key="1">
    <citation type="journal article" date="2024" name="J Genomics">
        <title>Draft genome sequencing and assembly of Favolaschia claudopus CIRM-BRFM 2984 isolated from oak limbs.</title>
        <authorList>
            <person name="Navarro D."/>
            <person name="Drula E."/>
            <person name="Chaduli D."/>
            <person name="Cazenave R."/>
            <person name="Ahrendt S."/>
            <person name="Wang J."/>
            <person name="Lipzen A."/>
            <person name="Daum C."/>
            <person name="Barry K."/>
            <person name="Grigoriev I.V."/>
            <person name="Favel A."/>
            <person name="Rosso M.N."/>
            <person name="Martin F."/>
        </authorList>
    </citation>
    <scope>NUCLEOTIDE SEQUENCE [LARGE SCALE GENOMIC DNA]</scope>
    <source>
        <strain evidence="1 2">CIRM-BRFM 2984</strain>
    </source>
</reference>
<evidence type="ECO:0000313" key="1">
    <source>
        <dbReference type="EMBL" id="KAK7033242.1"/>
    </source>
</evidence>
<protein>
    <submittedName>
        <fullName evidence="1">Uncharacterized protein</fullName>
    </submittedName>
</protein>
<dbReference type="AlphaFoldDB" id="A0AAW0C297"/>
<accession>A0AAW0C297</accession>
<keyword evidence="2" id="KW-1185">Reference proteome</keyword>
<comment type="caution">
    <text evidence="1">The sequence shown here is derived from an EMBL/GenBank/DDBJ whole genome shotgun (WGS) entry which is preliminary data.</text>
</comment>
<dbReference type="EMBL" id="JAWWNJ010000023">
    <property type="protein sequence ID" value="KAK7033242.1"/>
    <property type="molecule type" value="Genomic_DNA"/>
</dbReference>
<proteinExistence type="predicted"/>
<evidence type="ECO:0000313" key="2">
    <source>
        <dbReference type="Proteomes" id="UP001362999"/>
    </source>
</evidence>
<gene>
    <name evidence="1" type="ORF">R3P38DRAFT_788975</name>
</gene>
<name>A0AAW0C297_9AGAR</name>
<dbReference type="Proteomes" id="UP001362999">
    <property type="component" value="Unassembled WGS sequence"/>
</dbReference>
<organism evidence="1 2">
    <name type="scientific">Favolaschia claudopus</name>
    <dbReference type="NCBI Taxonomy" id="2862362"/>
    <lineage>
        <taxon>Eukaryota</taxon>
        <taxon>Fungi</taxon>
        <taxon>Dikarya</taxon>
        <taxon>Basidiomycota</taxon>
        <taxon>Agaricomycotina</taxon>
        <taxon>Agaricomycetes</taxon>
        <taxon>Agaricomycetidae</taxon>
        <taxon>Agaricales</taxon>
        <taxon>Marasmiineae</taxon>
        <taxon>Mycenaceae</taxon>
        <taxon>Favolaschia</taxon>
    </lineage>
</organism>